<feature type="domain" description="DUF3108" evidence="2">
    <location>
        <begin position="31"/>
        <end position="224"/>
    </location>
</feature>
<feature type="signal peptide" evidence="1">
    <location>
        <begin position="1"/>
        <end position="20"/>
    </location>
</feature>
<name>A0ABV2TZ71_9FLAO</name>
<feature type="chain" id="PRO_5046947387" description="DUF3108 domain-containing protein" evidence="1">
    <location>
        <begin position="21"/>
        <end position="229"/>
    </location>
</feature>
<evidence type="ECO:0000256" key="1">
    <source>
        <dbReference type="SAM" id="SignalP"/>
    </source>
</evidence>
<evidence type="ECO:0000313" key="4">
    <source>
        <dbReference type="Proteomes" id="UP001549773"/>
    </source>
</evidence>
<dbReference type="InterPro" id="IPR049279">
    <property type="entry name" value="DUF3108-like"/>
</dbReference>
<organism evidence="3 4">
    <name type="scientific">Sediminicola luteus</name>
    <dbReference type="NCBI Taxonomy" id="319238"/>
    <lineage>
        <taxon>Bacteria</taxon>
        <taxon>Pseudomonadati</taxon>
        <taxon>Bacteroidota</taxon>
        <taxon>Flavobacteriia</taxon>
        <taxon>Flavobacteriales</taxon>
        <taxon>Flavobacteriaceae</taxon>
        <taxon>Sediminicola</taxon>
    </lineage>
</organism>
<protein>
    <recommendedName>
        <fullName evidence="2">DUF3108 domain-containing protein</fullName>
    </recommendedName>
</protein>
<proteinExistence type="predicted"/>
<dbReference type="RefSeq" id="WP_354619359.1">
    <property type="nucleotide sequence ID" value="NZ_JBEWYP010000009.1"/>
</dbReference>
<evidence type="ECO:0000259" key="2">
    <source>
        <dbReference type="Pfam" id="PF21347"/>
    </source>
</evidence>
<keyword evidence="4" id="KW-1185">Reference proteome</keyword>
<accession>A0ABV2TZ71</accession>
<dbReference type="Pfam" id="PF21347">
    <property type="entry name" value="DUF3108_like"/>
    <property type="match status" value="1"/>
</dbReference>
<dbReference type="Proteomes" id="UP001549773">
    <property type="component" value="Unassembled WGS sequence"/>
</dbReference>
<reference evidence="3 4" key="1">
    <citation type="submission" date="2024-07" db="EMBL/GenBank/DDBJ databases">
        <title>The genome sequence of type strain Sediminicola luteus GDMCC 1.2596T.</title>
        <authorList>
            <person name="Liu Y."/>
        </authorList>
    </citation>
    <scope>NUCLEOTIDE SEQUENCE [LARGE SCALE GENOMIC DNA]</scope>
    <source>
        <strain evidence="3 4">GDMCC 1.2596</strain>
    </source>
</reference>
<gene>
    <name evidence="3" type="ORF">ABXZ32_14240</name>
</gene>
<sequence length="229" mass="25988">MNLKIALLFCLIIISIPTTAQEGCSKYYNLQEGADFQYDNYGKNGNKEGSIHYKVHNVSHRDKDTEAWMKITYKDTKGKEYLSSDYNINCIDNVVEIDYESMISSETLKQYKGKKMDISGSDIVLPNDLSIGQKLEDASVTMTMDVGGTKMNFQIDLINRSVEKKDATTTPAGSFDCYVIYGERVTKKMMQQTFPSRLWLAEGIGMIKQETYDKGGNLMNRMVLTDYSN</sequence>
<dbReference type="Gene3D" id="2.40.360.20">
    <property type="match status" value="1"/>
</dbReference>
<evidence type="ECO:0000313" key="3">
    <source>
        <dbReference type="EMBL" id="MET7030564.1"/>
    </source>
</evidence>
<keyword evidence="1" id="KW-0732">Signal</keyword>
<dbReference type="EMBL" id="JBEWYP010000009">
    <property type="protein sequence ID" value="MET7030564.1"/>
    <property type="molecule type" value="Genomic_DNA"/>
</dbReference>
<comment type="caution">
    <text evidence="3">The sequence shown here is derived from an EMBL/GenBank/DDBJ whole genome shotgun (WGS) entry which is preliminary data.</text>
</comment>